<dbReference type="Gene3D" id="2.60.40.10">
    <property type="entry name" value="Immunoglobulins"/>
    <property type="match status" value="1"/>
</dbReference>
<comment type="similarity">
    <text evidence="2">Belongs to the glycosyl hydrolase 2 family.</text>
</comment>
<comment type="caution">
    <text evidence="9">The sequence shown here is derived from an EMBL/GenBank/DDBJ whole genome shotgun (WGS) entry which is preliminary data.</text>
</comment>
<protein>
    <recommendedName>
        <fullName evidence="3">beta-galactosidase</fullName>
        <ecNumber evidence="3">3.2.1.23</ecNumber>
    </recommendedName>
</protein>
<dbReference type="InterPro" id="IPR050347">
    <property type="entry name" value="Bact_Beta-galactosidase"/>
</dbReference>
<dbReference type="SUPFAM" id="SSF51445">
    <property type="entry name" value="(Trans)glycosidases"/>
    <property type="match status" value="1"/>
</dbReference>
<keyword evidence="5" id="KW-0326">Glycosidase</keyword>
<evidence type="ECO:0000256" key="1">
    <source>
        <dbReference type="ARBA" id="ARBA00001412"/>
    </source>
</evidence>
<proteinExistence type="inferred from homology"/>
<evidence type="ECO:0000256" key="3">
    <source>
        <dbReference type="ARBA" id="ARBA00012756"/>
    </source>
</evidence>
<dbReference type="InterPro" id="IPR017853">
    <property type="entry name" value="GH"/>
</dbReference>
<dbReference type="GO" id="GO:0009341">
    <property type="term" value="C:beta-galactosidase complex"/>
    <property type="evidence" value="ECO:0007669"/>
    <property type="project" value="TreeGrafter"/>
</dbReference>
<dbReference type="Proteomes" id="UP000286270">
    <property type="component" value="Unassembled WGS sequence"/>
</dbReference>
<sequence length="928" mass="104360">MKIKTLTLFSFLLASCSQQVTRIDLSGSWQFTTDSTHWDSTVLLPGSMASNGLGEDITANTPWTGGIVDSAYFRSDAYARYREPGHVKIPFWLQPVKYYKGAAWYKKEVTVPEGWGQQDISLFLERCHWETRLWVDDKEVGMQNALGAPHQYDLSDVLTPGKHTLTLRIDNRVKDIDPGENSHSISDHTQGNWNGVIGDMFLQVRPQVNIARTTIFPDISAKNIRVKTFLRNRKKNEVTALLALEADGKLLQKEVNLQPGTNEVEAVLALGDDIRLWDEFHPNLYRLKVSLTDKEQKTTDFSEESFGMRDFKVVNGCITINNRPVFLRGALDCAAFPKTGYPPTDKETWRRIFTAFQAHGLNHVRFHSWCPPEAAFCAADEMGLYLEIECSSWANQSTTIGDGRPLDRFIWDESERIVNTFGNHPSFCMMMYGNEPAGVGSSTYLANFVTTWKDRDNRRLYCSGAGWPMLAVNDFLSDPAPRIQGWGQGLRSIINAEPPRTDYDWSEYVSRFSQPVVSHEIGQWCVYPNFKEISKYDGVMRPANMEIFRDILQNNGMIHLADSFLLASGKLQALCYKADVEAALRTRNFGGFQLLGLNDFPGQGTALVGVLDAFWEEKGYISPEEYRRFCAPTVPLARLPKLIYKNDELLNARVEVAHYGETPLKNVAAGWTLSDTAGNVLQSGQWKVDLLPIGNNFPLGDISASLAQMETPRRLVLEVAVGEWKNSWNVWVYPALPLKVEGEESIRMVDCLDTTTLKALEGGASVLLSLKKGTLTRQMGGDIQVGFSSIFWNTAWTGGQAPHTLGILCNPKHPALSQFPTEYYSDYQWWDAMSHSGAIKVAELSPEIAPIVRVIDDWFTNRPLALLFEVKVGNGKLLVSGIDFWQNMDKRVEARQLLYSLKKYMASPAFSPVVSVQAEQVLQLVSDK</sequence>
<feature type="domain" description="Glycosyl hydrolases family 2 sugar binding" evidence="8">
    <location>
        <begin position="89"/>
        <end position="202"/>
    </location>
</feature>
<dbReference type="EC" id="3.2.1.23" evidence="3"/>
<dbReference type="InterPro" id="IPR006104">
    <property type="entry name" value="Glyco_hydro_2_N"/>
</dbReference>
<dbReference type="AlphaFoldDB" id="A0A412YJI5"/>
<evidence type="ECO:0000256" key="2">
    <source>
        <dbReference type="ARBA" id="ARBA00007401"/>
    </source>
</evidence>
<evidence type="ECO:0000256" key="5">
    <source>
        <dbReference type="ARBA" id="ARBA00023295"/>
    </source>
</evidence>
<dbReference type="PANTHER" id="PTHR46323:SF2">
    <property type="entry name" value="BETA-GALACTOSIDASE"/>
    <property type="match status" value="1"/>
</dbReference>
<dbReference type="InterPro" id="IPR006103">
    <property type="entry name" value="Glyco_hydro_2_cat"/>
</dbReference>
<dbReference type="GO" id="GO:0004565">
    <property type="term" value="F:beta-galactosidase activity"/>
    <property type="evidence" value="ECO:0007669"/>
    <property type="project" value="UniProtKB-EC"/>
</dbReference>
<gene>
    <name evidence="9" type="ORF">DWW08_04280</name>
</gene>
<dbReference type="InterPro" id="IPR006102">
    <property type="entry name" value="Ig-like_GH2"/>
</dbReference>
<evidence type="ECO:0000313" key="10">
    <source>
        <dbReference type="Proteomes" id="UP000286270"/>
    </source>
</evidence>
<dbReference type="Pfam" id="PF02837">
    <property type="entry name" value="Glyco_hydro_2_N"/>
    <property type="match status" value="1"/>
</dbReference>
<dbReference type="RefSeq" id="WP_122141857.1">
    <property type="nucleotide sequence ID" value="NZ_JAFKPL010000001.1"/>
</dbReference>
<dbReference type="Gene3D" id="2.60.120.260">
    <property type="entry name" value="Galactose-binding domain-like"/>
    <property type="match status" value="1"/>
</dbReference>
<dbReference type="PROSITE" id="PS51257">
    <property type="entry name" value="PROKAR_LIPOPROTEIN"/>
    <property type="match status" value="1"/>
</dbReference>
<dbReference type="InterPro" id="IPR013783">
    <property type="entry name" value="Ig-like_fold"/>
</dbReference>
<dbReference type="Pfam" id="PF02836">
    <property type="entry name" value="Glyco_hydro_2_C"/>
    <property type="match status" value="1"/>
</dbReference>
<dbReference type="Gene3D" id="3.20.20.80">
    <property type="entry name" value="Glycosidases"/>
    <property type="match status" value="1"/>
</dbReference>
<name>A0A412YJI5_BACFG</name>
<evidence type="ECO:0000259" key="7">
    <source>
        <dbReference type="Pfam" id="PF02836"/>
    </source>
</evidence>
<dbReference type="SUPFAM" id="SSF49785">
    <property type="entry name" value="Galactose-binding domain-like"/>
    <property type="match status" value="1"/>
</dbReference>
<accession>A0A412YJI5</accession>
<dbReference type="GO" id="GO:0005990">
    <property type="term" value="P:lactose catabolic process"/>
    <property type="evidence" value="ECO:0007669"/>
    <property type="project" value="TreeGrafter"/>
</dbReference>
<comment type="catalytic activity">
    <reaction evidence="1">
        <text>Hydrolysis of terminal non-reducing beta-D-galactose residues in beta-D-galactosides.</text>
        <dbReference type="EC" id="3.2.1.23"/>
    </reaction>
</comment>
<feature type="domain" description="Glycoside hydrolase family 2 catalytic" evidence="7">
    <location>
        <begin position="312"/>
        <end position="460"/>
    </location>
</feature>
<organism evidence="9 10">
    <name type="scientific">Bacteroides fragilis</name>
    <dbReference type="NCBI Taxonomy" id="817"/>
    <lineage>
        <taxon>Bacteria</taxon>
        <taxon>Pseudomonadati</taxon>
        <taxon>Bacteroidota</taxon>
        <taxon>Bacteroidia</taxon>
        <taxon>Bacteroidales</taxon>
        <taxon>Bacteroidaceae</taxon>
        <taxon>Bacteroides</taxon>
    </lineage>
</organism>
<evidence type="ECO:0000313" key="9">
    <source>
        <dbReference type="EMBL" id="RGV57608.1"/>
    </source>
</evidence>
<keyword evidence="4" id="KW-0378">Hydrolase</keyword>
<dbReference type="InterPro" id="IPR008979">
    <property type="entry name" value="Galactose-bd-like_sf"/>
</dbReference>
<feature type="domain" description="Glycoside hydrolase family 2 immunoglobulin-like beta-sandwich" evidence="6">
    <location>
        <begin position="215"/>
        <end position="309"/>
    </location>
</feature>
<reference evidence="9 10" key="1">
    <citation type="submission" date="2018-08" db="EMBL/GenBank/DDBJ databases">
        <title>A genome reference for cultivated species of the human gut microbiota.</title>
        <authorList>
            <person name="Zou Y."/>
            <person name="Xue W."/>
            <person name="Luo G."/>
        </authorList>
    </citation>
    <scope>NUCLEOTIDE SEQUENCE [LARGE SCALE GENOMIC DNA]</scope>
    <source>
        <strain evidence="9 10">AF14-26</strain>
    </source>
</reference>
<evidence type="ECO:0000259" key="8">
    <source>
        <dbReference type="Pfam" id="PF02837"/>
    </source>
</evidence>
<dbReference type="Pfam" id="PF00703">
    <property type="entry name" value="Glyco_hydro_2"/>
    <property type="match status" value="1"/>
</dbReference>
<dbReference type="EMBL" id="QRZH01000003">
    <property type="protein sequence ID" value="RGV57608.1"/>
    <property type="molecule type" value="Genomic_DNA"/>
</dbReference>
<dbReference type="SUPFAM" id="SSF49303">
    <property type="entry name" value="beta-Galactosidase/glucuronidase domain"/>
    <property type="match status" value="1"/>
</dbReference>
<dbReference type="InterPro" id="IPR036156">
    <property type="entry name" value="Beta-gal/glucu_dom_sf"/>
</dbReference>
<evidence type="ECO:0000256" key="4">
    <source>
        <dbReference type="ARBA" id="ARBA00022801"/>
    </source>
</evidence>
<evidence type="ECO:0000259" key="6">
    <source>
        <dbReference type="Pfam" id="PF00703"/>
    </source>
</evidence>
<dbReference type="PANTHER" id="PTHR46323">
    <property type="entry name" value="BETA-GALACTOSIDASE"/>
    <property type="match status" value="1"/>
</dbReference>